<feature type="transmembrane region" description="Helical" evidence="4">
    <location>
        <begin position="164"/>
        <end position="186"/>
    </location>
</feature>
<keyword evidence="1 4" id="KW-0812">Transmembrane</keyword>
<dbReference type="InterPro" id="IPR036259">
    <property type="entry name" value="MFS_trans_sf"/>
</dbReference>
<keyword evidence="3 4" id="KW-0472">Membrane</keyword>
<evidence type="ECO:0000259" key="5">
    <source>
        <dbReference type="PROSITE" id="PS50850"/>
    </source>
</evidence>
<organism evidence="6 7">
    <name type="scientific">Candidatus Yanofskybacteria bacterium RIFCSPLOWO2_02_FULL_45_10</name>
    <dbReference type="NCBI Taxonomy" id="1802706"/>
    <lineage>
        <taxon>Bacteria</taxon>
        <taxon>Candidatus Yanofskyibacteriota</taxon>
    </lineage>
</organism>
<gene>
    <name evidence="6" type="ORF">A3I32_03265</name>
</gene>
<protein>
    <recommendedName>
        <fullName evidence="5">Major facilitator superfamily (MFS) profile domain-containing protein</fullName>
    </recommendedName>
</protein>
<dbReference type="SUPFAM" id="SSF103473">
    <property type="entry name" value="MFS general substrate transporter"/>
    <property type="match status" value="1"/>
</dbReference>
<keyword evidence="2 4" id="KW-1133">Transmembrane helix</keyword>
<reference evidence="6 7" key="1">
    <citation type="journal article" date="2016" name="Nat. Commun.">
        <title>Thousands of microbial genomes shed light on interconnected biogeochemical processes in an aquifer system.</title>
        <authorList>
            <person name="Anantharaman K."/>
            <person name="Brown C.T."/>
            <person name="Hug L.A."/>
            <person name="Sharon I."/>
            <person name="Castelle C.J."/>
            <person name="Probst A.J."/>
            <person name="Thomas B.C."/>
            <person name="Singh A."/>
            <person name="Wilkins M.J."/>
            <person name="Karaoz U."/>
            <person name="Brodie E.L."/>
            <person name="Williams K.H."/>
            <person name="Hubbard S.S."/>
            <person name="Banfield J.F."/>
        </authorList>
    </citation>
    <scope>NUCLEOTIDE SEQUENCE [LARGE SCALE GENOMIC DNA]</scope>
</reference>
<dbReference type="PANTHER" id="PTHR23526">
    <property type="entry name" value="INTEGRAL MEMBRANE TRANSPORT PROTEIN-RELATED"/>
    <property type="match status" value="1"/>
</dbReference>
<dbReference type="PROSITE" id="PS50850">
    <property type="entry name" value="MFS"/>
    <property type="match status" value="1"/>
</dbReference>
<dbReference type="PANTHER" id="PTHR23526:SF2">
    <property type="entry name" value="MAJOR FACILITATOR SUPERFAMILY (MFS) PROFILE DOMAIN-CONTAINING PROTEIN"/>
    <property type="match status" value="1"/>
</dbReference>
<feature type="transmembrane region" description="Helical" evidence="4">
    <location>
        <begin position="75"/>
        <end position="95"/>
    </location>
</feature>
<accession>A0A1F8H4R5</accession>
<dbReference type="Proteomes" id="UP000177494">
    <property type="component" value="Unassembled WGS sequence"/>
</dbReference>
<name>A0A1F8H4R5_9BACT</name>
<dbReference type="Pfam" id="PF07690">
    <property type="entry name" value="MFS_1"/>
    <property type="match status" value="1"/>
</dbReference>
<evidence type="ECO:0000313" key="7">
    <source>
        <dbReference type="Proteomes" id="UP000177494"/>
    </source>
</evidence>
<proteinExistence type="predicted"/>
<evidence type="ECO:0000256" key="1">
    <source>
        <dbReference type="ARBA" id="ARBA00022692"/>
    </source>
</evidence>
<feature type="transmembrane region" description="Helical" evidence="4">
    <location>
        <begin position="9"/>
        <end position="32"/>
    </location>
</feature>
<dbReference type="InterPro" id="IPR052528">
    <property type="entry name" value="Sugar_transport-like"/>
</dbReference>
<sequence>MINRVIRALVVYDFVLNFAFGLSAPIFAVFILQNVDGSTIRTIGLSATFYWIARTLSTVPLSRLMDKTDGERDEFYFILIGAFCVATIPLLYLMITETWHLYAIQFLYGIFNSMAIPAWRILFTDHLDQGHRGYEWSLEDIGIGIAVAGSAYLGAIIADRFGFQVVFIMVALLGYASTLFIVPLYHDAMTRSQLKRSRFWSTIMRRRHAITNHEKNK</sequence>
<evidence type="ECO:0000256" key="2">
    <source>
        <dbReference type="ARBA" id="ARBA00022989"/>
    </source>
</evidence>
<feature type="transmembrane region" description="Helical" evidence="4">
    <location>
        <begin position="141"/>
        <end position="158"/>
    </location>
</feature>
<dbReference type="InterPro" id="IPR011701">
    <property type="entry name" value="MFS"/>
</dbReference>
<dbReference type="Gene3D" id="1.20.1250.20">
    <property type="entry name" value="MFS general substrate transporter like domains"/>
    <property type="match status" value="1"/>
</dbReference>
<evidence type="ECO:0000256" key="3">
    <source>
        <dbReference type="ARBA" id="ARBA00023136"/>
    </source>
</evidence>
<dbReference type="STRING" id="1802706.A3I32_03265"/>
<evidence type="ECO:0000313" key="6">
    <source>
        <dbReference type="EMBL" id="OGN32583.1"/>
    </source>
</evidence>
<evidence type="ECO:0000256" key="4">
    <source>
        <dbReference type="SAM" id="Phobius"/>
    </source>
</evidence>
<comment type="caution">
    <text evidence="6">The sequence shown here is derived from an EMBL/GenBank/DDBJ whole genome shotgun (WGS) entry which is preliminary data.</text>
</comment>
<dbReference type="GO" id="GO:0022857">
    <property type="term" value="F:transmembrane transporter activity"/>
    <property type="evidence" value="ECO:0007669"/>
    <property type="project" value="InterPro"/>
</dbReference>
<feature type="domain" description="Major facilitator superfamily (MFS) profile" evidence="5">
    <location>
        <begin position="5"/>
        <end position="217"/>
    </location>
</feature>
<dbReference type="InterPro" id="IPR020846">
    <property type="entry name" value="MFS_dom"/>
</dbReference>
<dbReference type="AlphaFoldDB" id="A0A1F8H4R5"/>
<feature type="transmembrane region" description="Helical" evidence="4">
    <location>
        <begin position="101"/>
        <end position="121"/>
    </location>
</feature>
<dbReference type="EMBL" id="MGKU01000015">
    <property type="protein sequence ID" value="OGN32583.1"/>
    <property type="molecule type" value="Genomic_DNA"/>
</dbReference>